<dbReference type="VEuPathDB" id="FungiDB:EMCG_03099"/>
<sequence>MESRLVVSESTAVQPFSFSVAIVSQNQSALSLVPLLSVSPSASELRPETRIVCEDKGALPNGNSSSSNSDNTCINTIWLTARLLSSPAFHRTVRQVHKKVQEIRHGKAPEDMGGTNIDRPEGSFKRFIEQFRDELKNQAGKGPPKS</sequence>
<dbReference type="EMBL" id="LCZI01001076">
    <property type="protein sequence ID" value="KKZ62486.1"/>
    <property type="molecule type" value="Genomic_DNA"/>
</dbReference>
<feature type="compositionally biased region" description="Basic and acidic residues" evidence="1">
    <location>
        <begin position="100"/>
        <end position="110"/>
    </location>
</feature>
<proteinExistence type="predicted"/>
<evidence type="ECO:0000313" key="3">
    <source>
        <dbReference type="Proteomes" id="UP000034164"/>
    </source>
</evidence>
<dbReference type="Proteomes" id="UP000034164">
    <property type="component" value="Unassembled WGS sequence"/>
</dbReference>
<dbReference type="OrthoDB" id="4138121at2759"/>
<dbReference type="Pfam" id="PF10906">
    <property type="entry name" value="Mrx7"/>
    <property type="match status" value="1"/>
</dbReference>
<dbReference type="AlphaFoldDB" id="A0A0G2J8M4"/>
<name>A0A0G2J8M4_9EURO</name>
<gene>
    <name evidence="2" type="ORF">EMCG_03099</name>
</gene>
<evidence type="ECO:0000313" key="2">
    <source>
        <dbReference type="EMBL" id="KKZ62486.1"/>
    </source>
</evidence>
<protein>
    <submittedName>
        <fullName evidence="2">Uncharacterized protein</fullName>
    </submittedName>
</protein>
<dbReference type="InterPro" id="IPR020301">
    <property type="entry name" value="Mrx7"/>
</dbReference>
<reference evidence="3" key="1">
    <citation type="journal article" date="2015" name="PLoS Genet.">
        <title>The dynamic genome and transcriptome of the human fungal pathogen Blastomyces and close relative Emmonsia.</title>
        <authorList>
            <person name="Munoz J.F."/>
            <person name="Gauthier G.M."/>
            <person name="Desjardins C.A."/>
            <person name="Gallo J.E."/>
            <person name="Holder J."/>
            <person name="Sullivan T.D."/>
            <person name="Marty A.J."/>
            <person name="Carmen J.C."/>
            <person name="Chen Z."/>
            <person name="Ding L."/>
            <person name="Gujja S."/>
            <person name="Magrini V."/>
            <person name="Misas E."/>
            <person name="Mitreva M."/>
            <person name="Priest M."/>
            <person name="Saif S."/>
            <person name="Whiston E.A."/>
            <person name="Young S."/>
            <person name="Zeng Q."/>
            <person name="Goldman W.E."/>
            <person name="Mardis E.R."/>
            <person name="Taylor J.W."/>
            <person name="McEwen J.G."/>
            <person name="Clay O.K."/>
            <person name="Klein B.S."/>
            <person name="Cuomo C.A."/>
        </authorList>
    </citation>
    <scope>NUCLEOTIDE SEQUENCE [LARGE SCALE GENOMIC DNA]</scope>
    <source>
        <strain evidence="3">UAMH 3008</strain>
    </source>
</reference>
<organism evidence="2 3">
    <name type="scientific">[Emmonsia] crescens</name>
    <dbReference type="NCBI Taxonomy" id="73230"/>
    <lineage>
        <taxon>Eukaryota</taxon>
        <taxon>Fungi</taxon>
        <taxon>Dikarya</taxon>
        <taxon>Ascomycota</taxon>
        <taxon>Pezizomycotina</taxon>
        <taxon>Eurotiomycetes</taxon>
        <taxon>Eurotiomycetidae</taxon>
        <taxon>Onygenales</taxon>
        <taxon>Ajellomycetaceae</taxon>
        <taxon>Emergomyces</taxon>
    </lineage>
</organism>
<accession>A0A0G2J8M4</accession>
<feature type="region of interest" description="Disordered" evidence="1">
    <location>
        <begin position="100"/>
        <end position="122"/>
    </location>
</feature>
<evidence type="ECO:0000256" key="1">
    <source>
        <dbReference type="SAM" id="MobiDB-lite"/>
    </source>
</evidence>
<comment type="caution">
    <text evidence="2">The sequence shown here is derived from an EMBL/GenBank/DDBJ whole genome shotgun (WGS) entry which is preliminary data.</text>
</comment>